<feature type="domain" description="Nudix hydrolase" evidence="2">
    <location>
        <begin position="662"/>
        <end position="809"/>
    </location>
</feature>
<sequence length="820" mass="89276">MPPPPPNPPLTFTTDTSLPSIYTTPLPQSPSPPSPRLVVGAAVLHRDSSSSPCILLVQRSAHEFLPNRWELPGGSADAVHDACLAAGAARELYEETGLRARHVVSLVGSYAWLDDGRTWVKHSFLVEVEGGGPQAPPLVRLDPEEHQDHVWATEEDVRTDQVGERTLAWTSEEQKADVLRAFAADKDTSIDIEHRDLVSVVLTAEVDRVEQIFDARGILPSIPDDDDEEDGDAETQSGADAGAKTGNNYIPGVGVVPVTTGPRAGSSSGEVSRFSRLLGNSRFSAAFYGQPNNSYESLPSYTAAIARSTGSAAAGGATERRTIPGAYTLPFLRGALRELNFHQKEGTVIGAPVTPPGFLDRVKTFAQRDSDLGELFVADILTAVLGPQYDAGTMWTSRSKRKAEEAAFNFTDSQGRFSAFLMRLEGTSGKGQGFNRFVYHIDVKATDKPQTNHFKISQDELNRARQFSIHSKVESSLPAPMKHVSILVHISELRREPKILFLADPWDLFAEGQLTLENASSYKASLNLRPWVGAAGNEGGFDSVQIRSRDAAGVPHDDMNTTEKKGYRSPADKPGVSSSGNLLVRLHQPVSSHTRLISHIDHLRHTITHQIKSAYRPNDKRSQPPEPTMPPPPPNPPLTFTTDASLPSIYTAPLSQSSSPPSPRLVVGAAVLHRDGSSSPRILLVQRSAHEFLPNRWELPGGSADLVHDASLAAGAARELYEETGLRARHVASLLGSYAWLDHGRTWVKHSFLVEVEGGGAQAPPQVRLDPEEHQDHVWATEEDVRTDHVGERKLEWTSEDQKADVLRALATDKDTSSSS</sequence>
<dbReference type="PANTHER" id="PTHR43736:SF1">
    <property type="entry name" value="DIHYDRONEOPTERIN TRIPHOSPHATE DIPHOSPHATASE"/>
    <property type="match status" value="1"/>
</dbReference>
<gene>
    <name evidence="3" type="ORF">BN1723_002537</name>
</gene>
<feature type="region of interest" description="Disordered" evidence="1">
    <location>
        <begin position="218"/>
        <end position="246"/>
    </location>
</feature>
<accession>A0A0G4LBN7</accession>
<dbReference type="InterPro" id="IPR000086">
    <property type="entry name" value="NUDIX_hydrolase_dom"/>
</dbReference>
<protein>
    <recommendedName>
        <fullName evidence="2">Nudix hydrolase domain-containing protein</fullName>
    </recommendedName>
</protein>
<dbReference type="AlphaFoldDB" id="A0A0G4LBN7"/>
<dbReference type="EMBL" id="CVQI01010001">
    <property type="protein sequence ID" value="CRK19324.1"/>
    <property type="molecule type" value="Genomic_DNA"/>
</dbReference>
<organism evidence="3 4">
    <name type="scientific">Verticillium longisporum</name>
    <name type="common">Verticillium dahliae var. longisporum</name>
    <dbReference type="NCBI Taxonomy" id="100787"/>
    <lineage>
        <taxon>Eukaryota</taxon>
        <taxon>Fungi</taxon>
        <taxon>Dikarya</taxon>
        <taxon>Ascomycota</taxon>
        <taxon>Pezizomycotina</taxon>
        <taxon>Sordariomycetes</taxon>
        <taxon>Hypocreomycetidae</taxon>
        <taxon>Glomerellales</taxon>
        <taxon>Plectosphaerellaceae</taxon>
        <taxon>Verticillium</taxon>
    </lineage>
</organism>
<dbReference type="Gene3D" id="3.90.79.10">
    <property type="entry name" value="Nucleoside Triphosphate Pyrophosphohydrolase"/>
    <property type="match status" value="2"/>
</dbReference>
<dbReference type="Proteomes" id="UP000045706">
    <property type="component" value="Unassembled WGS sequence"/>
</dbReference>
<feature type="compositionally biased region" description="Pro residues" evidence="1">
    <location>
        <begin position="624"/>
        <end position="637"/>
    </location>
</feature>
<dbReference type="SUPFAM" id="SSF55811">
    <property type="entry name" value="Nudix"/>
    <property type="match status" value="2"/>
</dbReference>
<dbReference type="Pfam" id="PF00293">
    <property type="entry name" value="NUDIX"/>
    <property type="match status" value="2"/>
</dbReference>
<feature type="region of interest" description="Disordered" evidence="1">
    <location>
        <begin position="1"/>
        <end position="34"/>
    </location>
</feature>
<feature type="compositionally biased region" description="Basic and acidic residues" evidence="1">
    <location>
        <begin position="549"/>
        <end position="566"/>
    </location>
</feature>
<dbReference type="InterPro" id="IPR015797">
    <property type="entry name" value="NUDIX_hydrolase-like_dom_sf"/>
</dbReference>
<feature type="compositionally biased region" description="Polar residues" evidence="1">
    <location>
        <begin position="10"/>
        <end position="23"/>
    </location>
</feature>
<name>A0A0G4LBN7_VERLO</name>
<feature type="compositionally biased region" description="Acidic residues" evidence="1">
    <location>
        <begin position="223"/>
        <end position="233"/>
    </location>
</feature>
<dbReference type="PROSITE" id="PS51462">
    <property type="entry name" value="NUDIX"/>
    <property type="match status" value="2"/>
</dbReference>
<evidence type="ECO:0000313" key="3">
    <source>
        <dbReference type="EMBL" id="CRK19324.1"/>
    </source>
</evidence>
<dbReference type="PANTHER" id="PTHR43736">
    <property type="entry name" value="ADP-RIBOSE PYROPHOSPHATASE"/>
    <property type="match status" value="1"/>
</dbReference>
<evidence type="ECO:0000259" key="2">
    <source>
        <dbReference type="PROSITE" id="PS51462"/>
    </source>
</evidence>
<feature type="region of interest" description="Disordered" evidence="1">
    <location>
        <begin position="549"/>
        <end position="581"/>
    </location>
</feature>
<proteinExistence type="predicted"/>
<feature type="domain" description="Nudix hydrolase" evidence="2">
    <location>
        <begin position="34"/>
        <end position="181"/>
    </location>
</feature>
<dbReference type="CDD" id="cd02883">
    <property type="entry name" value="NUDIX_Hydrolase"/>
    <property type="match status" value="2"/>
</dbReference>
<evidence type="ECO:0000256" key="1">
    <source>
        <dbReference type="SAM" id="MobiDB-lite"/>
    </source>
</evidence>
<reference evidence="4" key="1">
    <citation type="submission" date="2015-05" db="EMBL/GenBank/DDBJ databases">
        <authorList>
            <person name="Fogelqvist Johan"/>
        </authorList>
    </citation>
    <scope>NUCLEOTIDE SEQUENCE [LARGE SCALE GENOMIC DNA]</scope>
</reference>
<feature type="region of interest" description="Disordered" evidence="1">
    <location>
        <begin position="610"/>
        <end position="644"/>
    </location>
</feature>
<evidence type="ECO:0000313" key="4">
    <source>
        <dbReference type="Proteomes" id="UP000045706"/>
    </source>
</evidence>